<dbReference type="GO" id="GO:0000140">
    <property type="term" value="F:acylglycerone-phosphate reductase (NADP+) activity"/>
    <property type="evidence" value="ECO:0007669"/>
    <property type="project" value="TreeGrafter"/>
</dbReference>
<keyword evidence="3" id="KW-0560">Oxidoreductase</keyword>
<accession>A0A2T4A4L4</accession>
<evidence type="ECO:0000256" key="3">
    <source>
        <dbReference type="ARBA" id="ARBA00023002"/>
    </source>
</evidence>
<dbReference type="GO" id="GO:0005783">
    <property type="term" value="C:endoplasmic reticulum"/>
    <property type="evidence" value="ECO:0007669"/>
    <property type="project" value="TreeGrafter"/>
</dbReference>
<evidence type="ECO:0000256" key="4">
    <source>
        <dbReference type="RuleBase" id="RU000363"/>
    </source>
</evidence>
<dbReference type="InterPro" id="IPR002347">
    <property type="entry name" value="SDR_fam"/>
</dbReference>
<sequence length="294" mass="31905">MASNSQCKTVLITGCSSGIGEALAREFQAQGYHVIATARKIEAISHLRKAGMTTLSLDVTKPESVTAIKTEVEKLSDGKLDVLVNNAGILTRGALADVSREHIYAIFNTNVFGLMAMVSSLLPLLIAAKGTIVNISSASSVTPFPFKGPYAMTKAALNSYGRTLAIELSPFDVRVLTCPTGYIESKLEANGTDQVPENSLYKAMAGKMELGVPQKQMKGVEYAKLVVNEVEKGRGWGLGPWRFGAMREWLWVGTGASKGYWASMMGESFLQRGFKDIIGWNEITRVVRKDNSLE</sequence>
<dbReference type="CDD" id="cd05374">
    <property type="entry name" value="17beta-HSD-like_SDR_c"/>
    <property type="match status" value="1"/>
</dbReference>
<dbReference type="GeneID" id="36629604"/>
<dbReference type="STRING" id="983964.A0A2T4A4L4"/>
<protein>
    <recommendedName>
        <fullName evidence="7">NADPH-dependent 1-acyldihydroxyacetone phosphate reductase</fullName>
    </recommendedName>
</protein>
<dbReference type="GO" id="GO:0004806">
    <property type="term" value="F:triacylglycerol lipase activity"/>
    <property type="evidence" value="ECO:0007669"/>
    <property type="project" value="TreeGrafter"/>
</dbReference>
<dbReference type="SUPFAM" id="SSF51735">
    <property type="entry name" value="NAD(P)-binding Rossmann-fold domains"/>
    <property type="match status" value="1"/>
</dbReference>
<gene>
    <name evidence="5" type="ORF">M431DRAFT_538519</name>
</gene>
<organism evidence="5 6">
    <name type="scientific">Trichoderma harzianum CBS 226.95</name>
    <dbReference type="NCBI Taxonomy" id="983964"/>
    <lineage>
        <taxon>Eukaryota</taxon>
        <taxon>Fungi</taxon>
        <taxon>Dikarya</taxon>
        <taxon>Ascomycota</taxon>
        <taxon>Pezizomycotina</taxon>
        <taxon>Sordariomycetes</taxon>
        <taxon>Hypocreomycetidae</taxon>
        <taxon>Hypocreales</taxon>
        <taxon>Hypocreaceae</taxon>
        <taxon>Trichoderma</taxon>
    </lineage>
</organism>
<dbReference type="PRINTS" id="PR00081">
    <property type="entry name" value="GDHRDH"/>
</dbReference>
<dbReference type="PANTHER" id="PTHR44169">
    <property type="entry name" value="NADPH-DEPENDENT 1-ACYLDIHYDROXYACETONE PHOSPHATE REDUCTASE"/>
    <property type="match status" value="1"/>
</dbReference>
<dbReference type="RefSeq" id="XP_024771687.1">
    <property type="nucleotide sequence ID" value="XM_024921033.1"/>
</dbReference>
<dbReference type="GO" id="GO:0005811">
    <property type="term" value="C:lipid droplet"/>
    <property type="evidence" value="ECO:0007669"/>
    <property type="project" value="TreeGrafter"/>
</dbReference>
<dbReference type="PROSITE" id="PS00061">
    <property type="entry name" value="ADH_SHORT"/>
    <property type="match status" value="1"/>
</dbReference>
<name>A0A2T4A4L4_TRIHA</name>
<dbReference type="GO" id="GO:0006654">
    <property type="term" value="P:phosphatidic acid biosynthetic process"/>
    <property type="evidence" value="ECO:0007669"/>
    <property type="project" value="TreeGrafter"/>
</dbReference>
<evidence type="ECO:0008006" key="7">
    <source>
        <dbReference type="Google" id="ProtNLM"/>
    </source>
</evidence>
<dbReference type="PRINTS" id="PR00080">
    <property type="entry name" value="SDRFAMILY"/>
</dbReference>
<dbReference type="InterPro" id="IPR036291">
    <property type="entry name" value="NAD(P)-bd_dom_sf"/>
</dbReference>
<evidence type="ECO:0000313" key="5">
    <source>
        <dbReference type="EMBL" id="PTB52010.1"/>
    </source>
</evidence>
<comment type="similarity">
    <text evidence="1 4">Belongs to the short-chain dehydrogenases/reductases (SDR) family.</text>
</comment>
<keyword evidence="6" id="KW-1185">Reference proteome</keyword>
<dbReference type="EMBL" id="KZ679684">
    <property type="protein sequence ID" value="PTB52010.1"/>
    <property type="molecule type" value="Genomic_DNA"/>
</dbReference>
<dbReference type="Proteomes" id="UP000241690">
    <property type="component" value="Unassembled WGS sequence"/>
</dbReference>
<keyword evidence="2" id="KW-0521">NADP</keyword>
<evidence type="ECO:0000256" key="1">
    <source>
        <dbReference type="ARBA" id="ARBA00006484"/>
    </source>
</evidence>
<evidence type="ECO:0000256" key="2">
    <source>
        <dbReference type="ARBA" id="ARBA00022857"/>
    </source>
</evidence>
<dbReference type="GO" id="GO:0019433">
    <property type="term" value="P:triglyceride catabolic process"/>
    <property type="evidence" value="ECO:0007669"/>
    <property type="project" value="TreeGrafter"/>
</dbReference>
<evidence type="ECO:0000313" key="6">
    <source>
        <dbReference type="Proteomes" id="UP000241690"/>
    </source>
</evidence>
<dbReference type="AlphaFoldDB" id="A0A2T4A4L4"/>
<dbReference type="Gene3D" id="3.40.50.720">
    <property type="entry name" value="NAD(P)-binding Rossmann-like Domain"/>
    <property type="match status" value="1"/>
</dbReference>
<reference evidence="5 6" key="1">
    <citation type="submission" date="2016-07" db="EMBL/GenBank/DDBJ databases">
        <title>Multiple horizontal gene transfer events from other fungi enriched the ability of initially mycotrophic Trichoderma (Ascomycota) to feed on dead plant biomass.</title>
        <authorList>
            <consortium name="DOE Joint Genome Institute"/>
            <person name="Aerts A."/>
            <person name="Atanasova L."/>
            <person name="Chenthamara K."/>
            <person name="Zhang J."/>
            <person name="Grujic M."/>
            <person name="Henrissat B."/>
            <person name="Kuo A."/>
            <person name="Salamov A."/>
            <person name="Lipzen A."/>
            <person name="Labutti K."/>
            <person name="Barry K."/>
            <person name="Miao Y."/>
            <person name="Rahimi M.J."/>
            <person name="Shen Q."/>
            <person name="Grigoriev I.V."/>
            <person name="Kubicek C.P."/>
            <person name="Druzhinina I.S."/>
        </authorList>
    </citation>
    <scope>NUCLEOTIDE SEQUENCE [LARGE SCALE GENOMIC DNA]</scope>
    <source>
        <strain evidence="5 6">CBS 226.95</strain>
    </source>
</reference>
<dbReference type="InterPro" id="IPR020904">
    <property type="entry name" value="Sc_DH/Rdtase_CS"/>
</dbReference>
<dbReference type="Pfam" id="PF00106">
    <property type="entry name" value="adh_short"/>
    <property type="match status" value="1"/>
</dbReference>
<proteinExistence type="inferred from homology"/>
<dbReference type="PANTHER" id="PTHR44169:SF6">
    <property type="entry name" value="NADPH-DEPENDENT 1-ACYLDIHYDROXYACETONE PHOSPHATE REDUCTASE"/>
    <property type="match status" value="1"/>
</dbReference>